<proteinExistence type="predicted"/>
<accession>A0A7M3DQS8</accession>
<comment type="caution">
    <text evidence="1">The sequence shown here is derived from an EMBL/GenBank/DDBJ whole genome shotgun (WGS) entry which is preliminary data.</text>
</comment>
<protein>
    <submittedName>
        <fullName evidence="1">Uncharacterized protein</fullName>
    </submittedName>
</protein>
<dbReference type="RefSeq" id="WP_130651901.1">
    <property type="nucleotide sequence ID" value="NZ_JAWJWJ010000002.1"/>
</dbReference>
<evidence type="ECO:0000313" key="2">
    <source>
        <dbReference type="Proteomes" id="UP000292974"/>
    </source>
</evidence>
<dbReference type="AlphaFoldDB" id="A0A7M3DQS8"/>
<sequence length="92" mass="9885">MAEIDAVDLQRLVRLSEEVRGRLAEISMIVARASGNTEMENAPVRKFTAKGVKSKNASTRAGDWMEIIDVDGVEACYGVINGKPFAESPCGG</sequence>
<dbReference type="EMBL" id="SIOP01000001">
    <property type="protein sequence ID" value="TAY50982.1"/>
    <property type="molecule type" value="Genomic_DNA"/>
</dbReference>
<name>A0A7M3DQS8_RHILE</name>
<gene>
    <name evidence="1" type="ORF">ELH90_04290</name>
</gene>
<evidence type="ECO:0000313" key="1">
    <source>
        <dbReference type="EMBL" id="TAY50982.1"/>
    </source>
</evidence>
<reference evidence="1 2" key="1">
    <citation type="submission" date="2019-02" db="EMBL/GenBank/DDBJ databases">
        <title>The genomic architecture of introgression among sibling species of bacteria.</title>
        <authorList>
            <person name="Cavassim M.I.A."/>
            <person name="Moeskjaer S."/>
            <person name="Moslemi C."/>
            <person name="Fields B."/>
            <person name="Bachmann A."/>
            <person name="Vilhjalmsson B."/>
            <person name="Schierup M.H."/>
            <person name="Young J.P.W."/>
            <person name="Andersen S.U."/>
        </authorList>
    </citation>
    <scope>NUCLEOTIDE SEQUENCE [LARGE SCALE GENOMIC DNA]</scope>
    <source>
        <strain evidence="1 2">SM135B</strain>
    </source>
</reference>
<organism evidence="1 2">
    <name type="scientific">Rhizobium leguminosarum</name>
    <dbReference type="NCBI Taxonomy" id="384"/>
    <lineage>
        <taxon>Bacteria</taxon>
        <taxon>Pseudomonadati</taxon>
        <taxon>Pseudomonadota</taxon>
        <taxon>Alphaproteobacteria</taxon>
        <taxon>Hyphomicrobiales</taxon>
        <taxon>Rhizobiaceae</taxon>
        <taxon>Rhizobium/Agrobacterium group</taxon>
        <taxon>Rhizobium</taxon>
    </lineage>
</organism>
<dbReference type="Proteomes" id="UP000292974">
    <property type="component" value="Unassembled WGS sequence"/>
</dbReference>